<reference evidence="1" key="2">
    <citation type="journal article" date="2015" name="Fish Shellfish Immunol.">
        <title>Early steps in the European eel (Anguilla anguilla)-Vibrio vulnificus interaction in the gills: Role of the RtxA13 toxin.</title>
        <authorList>
            <person name="Callol A."/>
            <person name="Pajuelo D."/>
            <person name="Ebbesson L."/>
            <person name="Teles M."/>
            <person name="MacKenzie S."/>
            <person name="Amaro C."/>
        </authorList>
    </citation>
    <scope>NUCLEOTIDE SEQUENCE</scope>
</reference>
<accession>A0A0E9Q3L0</accession>
<dbReference type="AlphaFoldDB" id="A0A0E9Q3L0"/>
<sequence length="52" mass="5736">MKRDRVVTRSSEQSDAEDRGCVDVVWTSFRTAVSISVVNPAVLFCGLSSFLL</sequence>
<dbReference type="EMBL" id="GBXM01097460">
    <property type="protein sequence ID" value="JAH11117.1"/>
    <property type="molecule type" value="Transcribed_RNA"/>
</dbReference>
<organism evidence="1">
    <name type="scientific">Anguilla anguilla</name>
    <name type="common">European freshwater eel</name>
    <name type="synonym">Muraena anguilla</name>
    <dbReference type="NCBI Taxonomy" id="7936"/>
    <lineage>
        <taxon>Eukaryota</taxon>
        <taxon>Metazoa</taxon>
        <taxon>Chordata</taxon>
        <taxon>Craniata</taxon>
        <taxon>Vertebrata</taxon>
        <taxon>Euteleostomi</taxon>
        <taxon>Actinopterygii</taxon>
        <taxon>Neopterygii</taxon>
        <taxon>Teleostei</taxon>
        <taxon>Anguilliformes</taxon>
        <taxon>Anguillidae</taxon>
        <taxon>Anguilla</taxon>
    </lineage>
</organism>
<evidence type="ECO:0000313" key="1">
    <source>
        <dbReference type="EMBL" id="JAH11117.1"/>
    </source>
</evidence>
<reference evidence="1" key="1">
    <citation type="submission" date="2014-11" db="EMBL/GenBank/DDBJ databases">
        <authorList>
            <person name="Amaro Gonzalez C."/>
        </authorList>
    </citation>
    <scope>NUCLEOTIDE SEQUENCE</scope>
</reference>
<protein>
    <submittedName>
        <fullName evidence="1">Uncharacterized protein</fullName>
    </submittedName>
</protein>
<name>A0A0E9Q3L0_ANGAN</name>
<proteinExistence type="predicted"/>